<dbReference type="SUPFAM" id="SSF47473">
    <property type="entry name" value="EF-hand"/>
    <property type="match status" value="1"/>
</dbReference>
<evidence type="ECO:0000256" key="2">
    <source>
        <dbReference type="ARBA" id="ARBA00022837"/>
    </source>
</evidence>
<dbReference type="InterPro" id="IPR018247">
    <property type="entry name" value="EF_Hand_1_Ca_BS"/>
</dbReference>
<evidence type="ECO:0000313" key="6">
    <source>
        <dbReference type="Proteomes" id="UP001642540"/>
    </source>
</evidence>
<dbReference type="Gene3D" id="1.10.238.10">
    <property type="entry name" value="EF-hand"/>
    <property type="match status" value="2"/>
</dbReference>
<comment type="caution">
    <text evidence="5">The sequence shown here is derived from an EMBL/GenBank/DDBJ whole genome shotgun (WGS) entry which is preliminary data.</text>
</comment>
<evidence type="ECO:0000256" key="1">
    <source>
        <dbReference type="ARBA" id="ARBA00022737"/>
    </source>
</evidence>
<proteinExistence type="predicted"/>
<keyword evidence="1" id="KW-0677">Repeat</keyword>
<dbReference type="InterPro" id="IPR002048">
    <property type="entry name" value="EF_hand_dom"/>
</dbReference>
<gene>
    <name evidence="5" type="ORF">ODALV1_LOCUS9306</name>
</gene>
<dbReference type="EMBL" id="CAXLJM020000027">
    <property type="protein sequence ID" value="CAL8096237.1"/>
    <property type="molecule type" value="Genomic_DNA"/>
</dbReference>
<sequence>MHAGVVSRNLARTKPSDGGGHVNQKGSAGPKTPTLSAKNGHSQGKNGQKPNSKPPSAQKGQVKAPQKNPPNKNGKKNKKGQRHQTYDLVVTIDLTEYGLTEEQVGEFKEAFMLFDKDEDGIISASELGIVMRSLGQRPSDTELENLVNEVELEESGLIEFNEFLQMMSKKMKDAESEEELTEAFKVFDKNGDGLISSSELRHVMTSLGDKLSDEEVDDMLKEADLDGDGMVNYVEFVAILTAKN</sequence>
<feature type="compositionally biased region" description="Basic residues" evidence="3">
    <location>
        <begin position="73"/>
        <end position="82"/>
    </location>
</feature>
<dbReference type="SMART" id="SM00054">
    <property type="entry name" value="EFh"/>
    <property type="match status" value="4"/>
</dbReference>
<evidence type="ECO:0000259" key="4">
    <source>
        <dbReference type="PROSITE" id="PS50222"/>
    </source>
</evidence>
<dbReference type="PANTHER" id="PTHR23048">
    <property type="entry name" value="MYOSIN LIGHT CHAIN 1, 3"/>
    <property type="match status" value="1"/>
</dbReference>
<keyword evidence="2" id="KW-0106">Calcium</keyword>
<evidence type="ECO:0000313" key="5">
    <source>
        <dbReference type="EMBL" id="CAL8096237.1"/>
    </source>
</evidence>
<dbReference type="PROSITE" id="PS00018">
    <property type="entry name" value="EF_HAND_1"/>
    <property type="match status" value="3"/>
</dbReference>
<accession>A0ABP1QAS9</accession>
<name>A0ABP1QAS9_9HEXA</name>
<dbReference type="PANTHER" id="PTHR23048:SF0">
    <property type="entry name" value="CALMODULIN LIKE 3"/>
    <property type="match status" value="1"/>
</dbReference>
<dbReference type="Pfam" id="PF13499">
    <property type="entry name" value="EF-hand_7"/>
    <property type="match status" value="2"/>
</dbReference>
<dbReference type="Proteomes" id="UP001642540">
    <property type="component" value="Unassembled WGS sequence"/>
</dbReference>
<reference evidence="5 6" key="1">
    <citation type="submission" date="2024-08" db="EMBL/GenBank/DDBJ databases">
        <authorList>
            <person name="Cucini C."/>
            <person name="Frati F."/>
        </authorList>
    </citation>
    <scope>NUCLEOTIDE SEQUENCE [LARGE SCALE GENOMIC DNA]</scope>
</reference>
<evidence type="ECO:0000256" key="3">
    <source>
        <dbReference type="SAM" id="MobiDB-lite"/>
    </source>
</evidence>
<dbReference type="InterPro" id="IPR050230">
    <property type="entry name" value="CALM/Myosin/TropC-like"/>
</dbReference>
<feature type="region of interest" description="Disordered" evidence="3">
    <location>
        <begin position="1"/>
        <end position="84"/>
    </location>
</feature>
<organism evidence="5 6">
    <name type="scientific">Orchesella dallaii</name>
    <dbReference type="NCBI Taxonomy" id="48710"/>
    <lineage>
        <taxon>Eukaryota</taxon>
        <taxon>Metazoa</taxon>
        <taxon>Ecdysozoa</taxon>
        <taxon>Arthropoda</taxon>
        <taxon>Hexapoda</taxon>
        <taxon>Collembola</taxon>
        <taxon>Entomobryomorpha</taxon>
        <taxon>Entomobryoidea</taxon>
        <taxon>Orchesellidae</taxon>
        <taxon>Orchesellinae</taxon>
        <taxon>Orchesella</taxon>
    </lineage>
</organism>
<keyword evidence="6" id="KW-1185">Reference proteome</keyword>
<feature type="domain" description="EF-hand" evidence="4">
    <location>
        <begin position="211"/>
        <end position="244"/>
    </location>
</feature>
<protein>
    <recommendedName>
        <fullName evidence="4">EF-hand domain-containing protein</fullName>
    </recommendedName>
</protein>
<feature type="compositionally biased region" description="Polar residues" evidence="3">
    <location>
        <begin position="33"/>
        <end position="59"/>
    </location>
</feature>
<dbReference type="CDD" id="cd00051">
    <property type="entry name" value="EFh"/>
    <property type="match status" value="2"/>
</dbReference>
<feature type="domain" description="EF-hand" evidence="4">
    <location>
        <begin position="138"/>
        <end position="173"/>
    </location>
</feature>
<feature type="domain" description="EF-hand" evidence="4">
    <location>
        <begin position="102"/>
        <end position="137"/>
    </location>
</feature>
<feature type="domain" description="EF-hand" evidence="4">
    <location>
        <begin position="175"/>
        <end position="210"/>
    </location>
</feature>
<dbReference type="PROSITE" id="PS50222">
    <property type="entry name" value="EF_HAND_2"/>
    <property type="match status" value="4"/>
</dbReference>
<dbReference type="InterPro" id="IPR011992">
    <property type="entry name" value="EF-hand-dom_pair"/>
</dbReference>